<dbReference type="EMBL" id="JBHRTI010000004">
    <property type="protein sequence ID" value="MFC3148321.1"/>
    <property type="molecule type" value="Genomic_DNA"/>
</dbReference>
<dbReference type="RefSeq" id="WP_377304138.1">
    <property type="nucleotide sequence ID" value="NZ_CP180191.1"/>
</dbReference>
<accession>A0ABV7H6Y8</accession>
<evidence type="ECO:0000313" key="2">
    <source>
        <dbReference type="Proteomes" id="UP001595556"/>
    </source>
</evidence>
<comment type="caution">
    <text evidence="1">The sequence shown here is derived from an EMBL/GenBank/DDBJ whole genome shotgun (WGS) entry which is preliminary data.</text>
</comment>
<dbReference type="Proteomes" id="UP001595556">
    <property type="component" value="Unassembled WGS sequence"/>
</dbReference>
<reference evidence="2" key="1">
    <citation type="journal article" date="2019" name="Int. J. Syst. Evol. Microbiol.">
        <title>The Global Catalogue of Microorganisms (GCM) 10K type strain sequencing project: providing services to taxonomists for standard genome sequencing and annotation.</title>
        <authorList>
            <consortium name="The Broad Institute Genomics Platform"/>
            <consortium name="The Broad Institute Genome Sequencing Center for Infectious Disease"/>
            <person name="Wu L."/>
            <person name="Ma J."/>
        </authorList>
    </citation>
    <scope>NUCLEOTIDE SEQUENCE [LARGE SCALE GENOMIC DNA]</scope>
    <source>
        <strain evidence="2">KCTC 52168</strain>
    </source>
</reference>
<evidence type="ECO:0000313" key="1">
    <source>
        <dbReference type="EMBL" id="MFC3148321.1"/>
    </source>
</evidence>
<organism evidence="1 2">
    <name type="scientific">Piscinibacterium candidicorallinum</name>
    <dbReference type="NCBI Taxonomy" id="1793872"/>
    <lineage>
        <taxon>Bacteria</taxon>
        <taxon>Pseudomonadati</taxon>
        <taxon>Pseudomonadota</taxon>
        <taxon>Betaproteobacteria</taxon>
        <taxon>Burkholderiales</taxon>
        <taxon>Piscinibacterium</taxon>
    </lineage>
</organism>
<name>A0ABV7H6Y8_9BURK</name>
<sequence length="53" mass="5732">MTHPARQGGIFPGELSVETHPAIAAFLTADNPPDPSACFARLLEMVEQHLCRS</sequence>
<gene>
    <name evidence="1" type="ORF">ACFOEN_11775</name>
</gene>
<keyword evidence="2" id="KW-1185">Reference proteome</keyword>
<proteinExistence type="predicted"/>
<protein>
    <submittedName>
        <fullName evidence="1">Uncharacterized protein</fullName>
    </submittedName>
</protein>